<evidence type="ECO:0000256" key="1">
    <source>
        <dbReference type="SAM" id="Phobius"/>
    </source>
</evidence>
<feature type="non-terminal residue" evidence="2">
    <location>
        <position position="124"/>
    </location>
</feature>
<keyword evidence="1" id="KW-0812">Transmembrane</keyword>
<keyword evidence="1" id="KW-1133">Transmembrane helix</keyword>
<feature type="transmembrane region" description="Helical" evidence="1">
    <location>
        <begin position="32"/>
        <end position="51"/>
    </location>
</feature>
<reference evidence="2" key="1">
    <citation type="submission" date="2015-04" db="EMBL/GenBank/DDBJ databases">
        <title>The genome sequence of the plant pathogenic Rhizarian Plasmodiophora brassicae reveals insights in its biotrophic life cycle and the origin of chitin synthesis.</title>
        <authorList>
            <person name="Schwelm A."/>
            <person name="Fogelqvist J."/>
            <person name="Knaust A."/>
            <person name="Julke S."/>
            <person name="Lilja T."/>
            <person name="Dhandapani V."/>
            <person name="Bonilla-Rosso G."/>
            <person name="Karlsson M."/>
            <person name="Shevchenko A."/>
            <person name="Choi S.R."/>
            <person name="Kim H.G."/>
            <person name="Park J.Y."/>
            <person name="Lim Y.P."/>
            <person name="Ludwig-Muller J."/>
            <person name="Dixelius C."/>
        </authorList>
    </citation>
    <scope>NUCLEOTIDE SEQUENCE</scope>
    <source>
        <tissue evidence="2">Potato root galls</tissue>
    </source>
</reference>
<dbReference type="EMBL" id="HACM01007369">
    <property type="protein sequence ID" value="CRZ07811.1"/>
    <property type="molecule type" value="Transcribed_RNA"/>
</dbReference>
<keyword evidence="1" id="KW-0472">Membrane</keyword>
<name>A0A0H5R1J0_9EUKA</name>
<accession>A0A0H5R1J0</accession>
<protein>
    <submittedName>
        <fullName evidence="2">Uncharacterized protein</fullName>
    </submittedName>
</protein>
<feature type="transmembrane region" description="Helical" evidence="1">
    <location>
        <begin position="67"/>
        <end position="84"/>
    </location>
</feature>
<dbReference type="EMBL" id="HACM01007368">
    <property type="protein sequence ID" value="CRZ07810.1"/>
    <property type="molecule type" value="Transcribed_RNA"/>
</dbReference>
<evidence type="ECO:0000313" key="2">
    <source>
        <dbReference type="EMBL" id="CRZ07811.1"/>
    </source>
</evidence>
<sequence>MYLGRIRKIRLYYNTQYFTLVLGRKRKRRSEVLFSELLFAGVAVRCCWQLLSSAAGCVGGCCLEMRWWLLLGAAGAACFALFAAGQREGENGEEARGEMETSGCLLVVAIFAGDGWEGEREREA</sequence>
<proteinExistence type="predicted"/>
<organism evidence="2">
    <name type="scientific">Spongospora subterranea</name>
    <dbReference type="NCBI Taxonomy" id="70186"/>
    <lineage>
        <taxon>Eukaryota</taxon>
        <taxon>Sar</taxon>
        <taxon>Rhizaria</taxon>
        <taxon>Endomyxa</taxon>
        <taxon>Phytomyxea</taxon>
        <taxon>Plasmodiophorida</taxon>
        <taxon>Plasmodiophoridae</taxon>
        <taxon>Spongospora</taxon>
    </lineage>
</organism>
<dbReference type="AlphaFoldDB" id="A0A0H5R1J0"/>
<dbReference type="EMBL" id="HACM01007370">
    <property type="protein sequence ID" value="CRZ07812.1"/>
    <property type="molecule type" value="Transcribed_RNA"/>
</dbReference>